<proteinExistence type="predicted"/>
<dbReference type="EMBL" id="KN818228">
    <property type="protein sequence ID" value="KIL68639.1"/>
    <property type="molecule type" value="Genomic_DNA"/>
</dbReference>
<dbReference type="Proteomes" id="UP000054549">
    <property type="component" value="Unassembled WGS sequence"/>
</dbReference>
<keyword evidence="2" id="KW-1185">Reference proteome</keyword>
<dbReference type="AlphaFoldDB" id="A0A0C2TN86"/>
<protein>
    <submittedName>
        <fullName evidence="1">Uncharacterized protein</fullName>
    </submittedName>
</protein>
<accession>A0A0C2TN86</accession>
<organism evidence="1 2">
    <name type="scientific">Amanita muscaria (strain Koide BX008)</name>
    <dbReference type="NCBI Taxonomy" id="946122"/>
    <lineage>
        <taxon>Eukaryota</taxon>
        <taxon>Fungi</taxon>
        <taxon>Dikarya</taxon>
        <taxon>Basidiomycota</taxon>
        <taxon>Agaricomycotina</taxon>
        <taxon>Agaricomycetes</taxon>
        <taxon>Agaricomycetidae</taxon>
        <taxon>Agaricales</taxon>
        <taxon>Pluteineae</taxon>
        <taxon>Amanitaceae</taxon>
        <taxon>Amanita</taxon>
    </lineage>
</organism>
<evidence type="ECO:0000313" key="2">
    <source>
        <dbReference type="Proteomes" id="UP000054549"/>
    </source>
</evidence>
<evidence type="ECO:0000313" key="1">
    <source>
        <dbReference type="EMBL" id="KIL68639.1"/>
    </source>
</evidence>
<gene>
    <name evidence="1" type="ORF">M378DRAFT_158478</name>
</gene>
<feature type="non-terminal residue" evidence="1">
    <location>
        <position position="63"/>
    </location>
</feature>
<reference evidence="1 2" key="1">
    <citation type="submission" date="2014-04" db="EMBL/GenBank/DDBJ databases">
        <title>Evolutionary Origins and Diversification of the Mycorrhizal Mutualists.</title>
        <authorList>
            <consortium name="DOE Joint Genome Institute"/>
            <consortium name="Mycorrhizal Genomics Consortium"/>
            <person name="Kohler A."/>
            <person name="Kuo A."/>
            <person name="Nagy L.G."/>
            <person name="Floudas D."/>
            <person name="Copeland A."/>
            <person name="Barry K.W."/>
            <person name="Cichocki N."/>
            <person name="Veneault-Fourrey C."/>
            <person name="LaButti K."/>
            <person name="Lindquist E.A."/>
            <person name="Lipzen A."/>
            <person name="Lundell T."/>
            <person name="Morin E."/>
            <person name="Murat C."/>
            <person name="Riley R."/>
            <person name="Ohm R."/>
            <person name="Sun H."/>
            <person name="Tunlid A."/>
            <person name="Henrissat B."/>
            <person name="Grigoriev I.V."/>
            <person name="Hibbett D.S."/>
            <person name="Martin F."/>
        </authorList>
    </citation>
    <scope>NUCLEOTIDE SEQUENCE [LARGE SCALE GENOMIC DNA]</scope>
    <source>
        <strain evidence="1 2">Koide BX008</strain>
    </source>
</reference>
<sequence>MRTLQALFYLSISPSSLQPAVKYFAIGCQQLVDHRLSRAAFQNYYSYPAKRHTHFESKGTMVM</sequence>
<dbReference type="InParanoid" id="A0A0C2TN86"/>
<dbReference type="HOGENOM" id="CLU_2891883_0_0_1"/>
<name>A0A0C2TN86_AMAMK</name>